<sequence>MASMLVLRWPLCWMANVEDTIGPLLIGLLSSELLEIGPGRDGVGLGPPLDLRALAGSALKGKSAKILEIARQIPSLVRLRRVQNRVSPILLRPTLHLAETVSDSSLPRLNQISLCREQVGILHSRATPDVVYQPWCIQYAQLEPAQTYELKFDLIHLSPKFHGLAREDPHKHLKEFHVAFPFFLDGVAMDWLYLHLILFNTWEDMKRMFLEKFFPEFRIATIRKEICGIRQHYRETLHEYWERFNKLCATCPHHQINE</sequence>
<dbReference type="OrthoDB" id="1749511at2759"/>
<keyword evidence="3" id="KW-1185">Reference proteome</keyword>
<proteinExistence type="predicted"/>
<evidence type="ECO:0000259" key="1">
    <source>
        <dbReference type="Pfam" id="PF03732"/>
    </source>
</evidence>
<accession>A0A371GXX6</accession>
<dbReference type="Proteomes" id="UP000257109">
    <property type="component" value="Unassembled WGS sequence"/>
</dbReference>
<evidence type="ECO:0000313" key="2">
    <source>
        <dbReference type="EMBL" id="RDX95404.1"/>
    </source>
</evidence>
<feature type="non-terminal residue" evidence="2">
    <location>
        <position position="1"/>
    </location>
</feature>
<dbReference type="PANTHER" id="PTHR33223">
    <property type="entry name" value="CCHC-TYPE DOMAIN-CONTAINING PROTEIN"/>
    <property type="match status" value="1"/>
</dbReference>
<dbReference type="Pfam" id="PF03732">
    <property type="entry name" value="Retrotrans_gag"/>
    <property type="match status" value="1"/>
</dbReference>
<dbReference type="AlphaFoldDB" id="A0A371GXX6"/>
<dbReference type="PANTHER" id="PTHR33223:SF3">
    <property type="match status" value="1"/>
</dbReference>
<comment type="caution">
    <text evidence="2">The sequence shown here is derived from an EMBL/GenBank/DDBJ whole genome shotgun (WGS) entry which is preliminary data.</text>
</comment>
<gene>
    <name evidence="2" type="ORF">CR513_22072</name>
</gene>
<evidence type="ECO:0000313" key="3">
    <source>
        <dbReference type="Proteomes" id="UP000257109"/>
    </source>
</evidence>
<reference evidence="2" key="1">
    <citation type="submission" date="2018-05" db="EMBL/GenBank/DDBJ databases">
        <title>Draft genome of Mucuna pruriens seed.</title>
        <authorList>
            <person name="Nnadi N.E."/>
            <person name="Vos R."/>
            <person name="Hasami M.H."/>
            <person name="Devisetty U.K."/>
            <person name="Aguiy J.C."/>
        </authorList>
    </citation>
    <scope>NUCLEOTIDE SEQUENCE [LARGE SCALE GENOMIC DNA]</scope>
    <source>
        <strain evidence="2">JCA_2017</strain>
    </source>
</reference>
<organism evidence="2 3">
    <name type="scientific">Mucuna pruriens</name>
    <name type="common">Velvet bean</name>
    <name type="synonym">Dolichos pruriens</name>
    <dbReference type="NCBI Taxonomy" id="157652"/>
    <lineage>
        <taxon>Eukaryota</taxon>
        <taxon>Viridiplantae</taxon>
        <taxon>Streptophyta</taxon>
        <taxon>Embryophyta</taxon>
        <taxon>Tracheophyta</taxon>
        <taxon>Spermatophyta</taxon>
        <taxon>Magnoliopsida</taxon>
        <taxon>eudicotyledons</taxon>
        <taxon>Gunneridae</taxon>
        <taxon>Pentapetalae</taxon>
        <taxon>rosids</taxon>
        <taxon>fabids</taxon>
        <taxon>Fabales</taxon>
        <taxon>Fabaceae</taxon>
        <taxon>Papilionoideae</taxon>
        <taxon>50 kb inversion clade</taxon>
        <taxon>NPAAA clade</taxon>
        <taxon>indigoferoid/millettioid clade</taxon>
        <taxon>Phaseoleae</taxon>
        <taxon>Mucuna</taxon>
    </lineage>
</organism>
<feature type="domain" description="Retrotransposon gag" evidence="1">
    <location>
        <begin position="180"/>
        <end position="258"/>
    </location>
</feature>
<dbReference type="EMBL" id="QJKJ01004138">
    <property type="protein sequence ID" value="RDX95404.1"/>
    <property type="molecule type" value="Genomic_DNA"/>
</dbReference>
<protein>
    <recommendedName>
        <fullName evidence="1">Retrotransposon gag domain-containing protein</fullName>
    </recommendedName>
</protein>
<dbReference type="InterPro" id="IPR005162">
    <property type="entry name" value="Retrotrans_gag_dom"/>
</dbReference>
<name>A0A371GXX6_MUCPR</name>